<proteinExistence type="predicted"/>
<keyword evidence="1" id="KW-0472">Membrane</keyword>
<feature type="transmembrane region" description="Helical" evidence="1">
    <location>
        <begin position="35"/>
        <end position="54"/>
    </location>
</feature>
<keyword evidence="1" id="KW-1133">Transmembrane helix</keyword>
<evidence type="ECO:0000256" key="1">
    <source>
        <dbReference type="SAM" id="Phobius"/>
    </source>
</evidence>
<reference evidence="2" key="1">
    <citation type="submission" date="2020-02" db="EMBL/GenBank/DDBJ databases">
        <authorList>
            <person name="Meier V. D."/>
        </authorList>
    </citation>
    <scope>NUCLEOTIDE SEQUENCE</scope>
    <source>
        <strain evidence="2">AVDCRST_MAG40</strain>
    </source>
</reference>
<evidence type="ECO:0000313" key="2">
    <source>
        <dbReference type="EMBL" id="CAA9345561.1"/>
    </source>
</evidence>
<organism evidence="2">
    <name type="scientific">uncultured Gemmatimonadaceae bacterium</name>
    <dbReference type="NCBI Taxonomy" id="246130"/>
    <lineage>
        <taxon>Bacteria</taxon>
        <taxon>Pseudomonadati</taxon>
        <taxon>Gemmatimonadota</taxon>
        <taxon>Gemmatimonadia</taxon>
        <taxon>Gemmatimonadales</taxon>
        <taxon>Gemmatimonadaceae</taxon>
        <taxon>environmental samples</taxon>
    </lineage>
</organism>
<name>A0A6J4LZE4_9BACT</name>
<dbReference type="AlphaFoldDB" id="A0A6J4LZE4"/>
<keyword evidence="1" id="KW-0812">Transmembrane</keyword>
<gene>
    <name evidence="2" type="ORF">AVDCRST_MAG40-2616</name>
</gene>
<protein>
    <submittedName>
        <fullName evidence="2">Uncharacterized protein</fullName>
    </submittedName>
</protein>
<sequence>MLALVAGVLLAVVFVVCDWSGRTLSHHYQDRLEALAIFAIGTCVLAGLALVRGVGEDANMWPKAALAVTSSAGLFAGYLRGGVR</sequence>
<accession>A0A6J4LZE4</accession>
<dbReference type="EMBL" id="CADCTX010000739">
    <property type="protein sequence ID" value="CAA9345561.1"/>
    <property type="molecule type" value="Genomic_DNA"/>
</dbReference>